<dbReference type="InterPro" id="IPR004143">
    <property type="entry name" value="BPL_LPL_catalytic"/>
</dbReference>
<evidence type="ECO:0000313" key="4">
    <source>
        <dbReference type="Proteomes" id="UP000542342"/>
    </source>
</evidence>
<name>A0A7V9ABQ4_9BACT</name>
<sequence>MSARESAREIWHFPTQHVGKHVAVYTTVSSTNTVAAEWLVRSSENWDGWAILAEEQTAGRGQYHRTWQAPCGKALLLSIILQPPAELARPSLLTVWVAVAVADAIQKLTEQDAIIKWPNDLLLQGRKVCGILIECHGSAVVAGIGLNLNQQTEDWTNLNLPHAISLYQATHRSITIRQAAEQVIDCLDHYYSVLLKGQTDLLTRQWRRRLGLLGRPVQIELAGGNTVAGTLQTLTFDSVIVATSGGVQSWPPEKILHLHPLEVA</sequence>
<dbReference type="EC" id="6.3.4.15" evidence="3"/>
<dbReference type="RefSeq" id="WP_194537916.1">
    <property type="nucleotide sequence ID" value="NZ_JACEFB010000006.1"/>
</dbReference>
<dbReference type="EMBL" id="JACEFB010000006">
    <property type="protein sequence ID" value="MBA2226476.1"/>
    <property type="molecule type" value="Genomic_DNA"/>
</dbReference>
<protein>
    <submittedName>
        <fullName evidence="3">Biotin--[acetyl-CoA-carboxylase] ligase</fullName>
        <ecNumber evidence="3">6.3.4.15</ecNumber>
    </submittedName>
</protein>
<dbReference type="PROSITE" id="PS51733">
    <property type="entry name" value="BPL_LPL_CATALYTIC"/>
    <property type="match status" value="1"/>
</dbReference>
<evidence type="ECO:0000256" key="1">
    <source>
        <dbReference type="ARBA" id="ARBA00022598"/>
    </source>
</evidence>
<dbReference type="GO" id="GO:0004077">
    <property type="term" value="F:biotin--[biotin carboxyl-carrier protein] ligase activity"/>
    <property type="evidence" value="ECO:0007669"/>
    <property type="project" value="UniProtKB-EC"/>
</dbReference>
<dbReference type="GO" id="GO:0005737">
    <property type="term" value="C:cytoplasm"/>
    <property type="evidence" value="ECO:0007669"/>
    <property type="project" value="TreeGrafter"/>
</dbReference>
<comment type="caution">
    <text evidence="3">The sequence shown here is derived from an EMBL/GenBank/DDBJ whole genome shotgun (WGS) entry which is preliminary data.</text>
</comment>
<dbReference type="InterPro" id="IPR004408">
    <property type="entry name" value="Biotin_CoA_COase_ligase"/>
</dbReference>
<proteinExistence type="predicted"/>
<dbReference type="PANTHER" id="PTHR12835">
    <property type="entry name" value="BIOTIN PROTEIN LIGASE"/>
    <property type="match status" value="1"/>
</dbReference>
<reference evidence="3 4" key="1">
    <citation type="submission" date="2020-07" db="EMBL/GenBank/DDBJ databases">
        <title>Thermogemmata thermophila gen. nov., sp. nov., a novel moderate thermophilic planctomycete from a Kamchatka hot spring.</title>
        <authorList>
            <person name="Elcheninov A.G."/>
            <person name="Podosokorskaya O.A."/>
            <person name="Kovaleva O.L."/>
            <person name="Novikov A."/>
            <person name="Bonch-Osmolovskaya E.A."/>
            <person name="Toshchakov S.V."/>
            <person name="Kublanov I.V."/>
        </authorList>
    </citation>
    <scope>NUCLEOTIDE SEQUENCE [LARGE SCALE GENOMIC DNA]</scope>
    <source>
        <strain evidence="3 4">2918</strain>
    </source>
</reference>
<accession>A0A7V9ABQ4</accession>
<feature type="domain" description="BPL/LPL catalytic" evidence="2">
    <location>
        <begin position="17"/>
        <end position="195"/>
    </location>
</feature>
<dbReference type="InterPro" id="IPR045864">
    <property type="entry name" value="aa-tRNA-synth_II/BPL/LPL"/>
</dbReference>
<organism evidence="3 4">
    <name type="scientific">Thermogemmata fonticola</name>
    <dbReference type="NCBI Taxonomy" id="2755323"/>
    <lineage>
        <taxon>Bacteria</taxon>
        <taxon>Pseudomonadati</taxon>
        <taxon>Planctomycetota</taxon>
        <taxon>Planctomycetia</taxon>
        <taxon>Gemmatales</taxon>
        <taxon>Gemmataceae</taxon>
        <taxon>Thermogemmata</taxon>
    </lineage>
</organism>
<keyword evidence="4" id="KW-1185">Reference proteome</keyword>
<dbReference type="AlphaFoldDB" id="A0A7V9ABQ4"/>
<dbReference type="SUPFAM" id="SSF55681">
    <property type="entry name" value="Class II aaRS and biotin synthetases"/>
    <property type="match status" value="1"/>
</dbReference>
<dbReference type="PANTHER" id="PTHR12835:SF5">
    <property type="entry name" value="BIOTIN--PROTEIN LIGASE"/>
    <property type="match status" value="1"/>
</dbReference>
<dbReference type="NCBIfam" id="TIGR00121">
    <property type="entry name" value="birA_ligase"/>
    <property type="match status" value="1"/>
</dbReference>
<gene>
    <name evidence="3" type="ORF">H0921_09925</name>
</gene>
<evidence type="ECO:0000313" key="3">
    <source>
        <dbReference type="EMBL" id="MBA2226476.1"/>
    </source>
</evidence>
<dbReference type="Proteomes" id="UP000542342">
    <property type="component" value="Unassembled WGS sequence"/>
</dbReference>
<keyword evidence="1 3" id="KW-0436">Ligase</keyword>
<evidence type="ECO:0000259" key="2">
    <source>
        <dbReference type="PROSITE" id="PS51733"/>
    </source>
</evidence>
<dbReference type="Pfam" id="PF03099">
    <property type="entry name" value="BPL_LplA_LipB"/>
    <property type="match status" value="1"/>
</dbReference>
<dbReference type="Gene3D" id="3.30.930.10">
    <property type="entry name" value="Bira Bifunctional Protein, Domain 2"/>
    <property type="match status" value="1"/>
</dbReference>
<dbReference type="CDD" id="cd16442">
    <property type="entry name" value="BPL"/>
    <property type="match status" value="1"/>
</dbReference>